<dbReference type="EMBL" id="JAQQWE010000010">
    <property type="protein sequence ID" value="KAK7937230.1"/>
    <property type="molecule type" value="Genomic_DNA"/>
</dbReference>
<protein>
    <submittedName>
        <fullName evidence="4">Tbc1 domain family member 12</fullName>
    </submittedName>
</protein>
<dbReference type="RefSeq" id="XP_066692558.1">
    <property type="nucleotide sequence ID" value="XM_066850320.1"/>
</dbReference>
<dbReference type="Proteomes" id="UP001391051">
    <property type="component" value="Unassembled WGS sequence"/>
</dbReference>
<dbReference type="InterPro" id="IPR000195">
    <property type="entry name" value="Rab-GAP-TBC_dom"/>
</dbReference>
<keyword evidence="1" id="KW-0175">Coiled coil</keyword>
<reference evidence="4 5" key="1">
    <citation type="submission" date="2023-01" db="EMBL/GenBank/DDBJ databases">
        <title>Analysis of 21 Apiospora genomes using comparative genomics revels a genus with tremendous synthesis potential of carbohydrate active enzymes and secondary metabolites.</title>
        <authorList>
            <person name="Sorensen T."/>
        </authorList>
    </citation>
    <scope>NUCLEOTIDE SEQUENCE [LARGE SCALE GENOMIC DNA]</scope>
    <source>
        <strain evidence="4 5">CBS 24483</strain>
    </source>
</reference>
<feature type="region of interest" description="Disordered" evidence="2">
    <location>
        <begin position="1"/>
        <end position="49"/>
    </location>
</feature>
<feature type="compositionally biased region" description="Basic and acidic residues" evidence="2">
    <location>
        <begin position="217"/>
        <end position="227"/>
    </location>
</feature>
<evidence type="ECO:0000256" key="1">
    <source>
        <dbReference type="SAM" id="Coils"/>
    </source>
</evidence>
<dbReference type="PANTHER" id="PTHR47219:SF15">
    <property type="entry name" value="TBC1 DOMAIN FAMILY MEMBER 12 ISOFORM X1"/>
    <property type="match status" value="1"/>
</dbReference>
<dbReference type="SMART" id="SM00164">
    <property type="entry name" value="TBC"/>
    <property type="match status" value="1"/>
</dbReference>
<dbReference type="Gene3D" id="1.10.472.80">
    <property type="entry name" value="Ypt/Rab-GAP domain of gyp1p, domain 3"/>
    <property type="match status" value="1"/>
</dbReference>
<evidence type="ECO:0000256" key="2">
    <source>
        <dbReference type="SAM" id="MobiDB-lite"/>
    </source>
</evidence>
<organism evidence="4 5">
    <name type="scientific">Apiospora aurea</name>
    <dbReference type="NCBI Taxonomy" id="335848"/>
    <lineage>
        <taxon>Eukaryota</taxon>
        <taxon>Fungi</taxon>
        <taxon>Dikarya</taxon>
        <taxon>Ascomycota</taxon>
        <taxon>Pezizomycotina</taxon>
        <taxon>Sordariomycetes</taxon>
        <taxon>Xylariomycetidae</taxon>
        <taxon>Amphisphaeriales</taxon>
        <taxon>Apiosporaceae</taxon>
        <taxon>Apiospora</taxon>
    </lineage>
</organism>
<dbReference type="Pfam" id="PF22874">
    <property type="entry name" value="SBE2_M"/>
    <property type="match status" value="1"/>
</dbReference>
<gene>
    <name evidence="4" type="ORF">PG986_014098</name>
</gene>
<feature type="compositionally biased region" description="Low complexity" evidence="2">
    <location>
        <begin position="24"/>
        <end position="42"/>
    </location>
</feature>
<dbReference type="GeneID" id="92083382"/>
<comment type="caution">
    <text evidence="4">The sequence shown here is derived from an EMBL/GenBank/DDBJ whole genome shotgun (WGS) entry which is preliminary data.</text>
</comment>
<feature type="compositionally biased region" description="Acidic residues" evidence="2">
    <location>
        <begin position="228"/>
        <end position="238"/>
    </location>
</feature>
<keyword evidence="5" id="KW-1185">Reference proteome</keyword>
<feature type="compositionally biased region" description="Polar residues" evidence="2">
    <location>
        <begin position="293"/>
        <end position="308"/>
    </location>
</feature>
<feature type="compositionally biased region" description="Low complexity" evidence="2">
    <location>
        <begin position="261"/>
        <end position="270"/>
    </location>
</feature>
<evidence type="ECO:0000259" key="3">
    <source>
        <dbReference type="PROSITE" id="PS50086"/>
    </source>
</evidence>
<dbReference type="PROSITE" id="PS50086">
    <property type="entry name" value="TBC_RABGAP"/>
    <property type="match status" value="1"/>
</dbReference>
<dbReference type="InterPro" id="IPR035969">
    <property type="entry name" value="Rab-GAP_TBC_sf"/>
</dbReference>
<feature type="compositionally biased region" description="Polar residues" evidence="2">
    <location>
        <begin position="139"/>
        <end position="151"/>
    </location>
</feature>
<sequence length="745" mass="82156">MNYETDNTVSGAIDLCVPSPGSPPGMISSKTSRASSLRSSIGSDDDNHQVVDVGNFEEIGLEDDTVTVDAAHSRDLNQSKNSPNPYSASYAADLRSRSTKHVGTTGTTVRQQPAQPNPARPQRDITSAGKGRPPFLNFRGQQFRDTSTHNLSGLGAQPHSGPAPIRGLLVRSSSTASASRRQQRSPSPNLSLRTTNPRNPSVGSLSRRRSWQSAHTNEPKKTSLELEREFDEQDDDDHVPEGFILDNVPISPRPMEDRTPSRPVSTSTSPERSKSRVRSVGNGTPLVPAEQGSLRSPSWRSDASSAESIKSPGSCPSPLKGRAKSWNAALSELSAEARSLTEKLEEHAAELDKHGVNSVARPAPKPRVKSALAELPPLRRTNIMIDPLPISKEKEAVLSRTRPSWLPPKDPAEEKKHIKEYQRMMAKSIEADKRRTAAKLEKEKNKDDMSGNTLRIWEEDVLPRWKEALRERRTRELWWKGVAPRSRGAVWTRAIGNELGLTETSFHAALARAHEMEQRIAEGKATTEDERRNSWFSKIRRDVKDNTWVDLKIFQAGGPLHDSLVDVLKAYAMYRSDIGYVSGMNTIAATLLLNLPSATTSFIALANMLNRPLPLSFIACDNGAKHSAYNLLLDTLSKKSTRLHAHLTSEELSLDPELYLAELFSAMFTQHLSLDDCSRLWDVYVFEGDSALVRAGVALLLENEGRLLAAKTQKEVLAVCSAGHAKTLQGRGDDWMLRVRSAGKA</sequence>
<feature type="domain" description="Rab-GAP TBC" evidence="3">
    <location>
        <begin position="481"/>
        <end position="688"/>
    </location>
</feature>
<evidence type="ECO:0000313" key="4">
    <source>
        <dbReference type="EMBL" id="KAK7937230.1"/>
    </source>
</evidence>
<feature type="coiled-coil region" evidence="1">
    <location>
        <begin position="323"/>
        <end position="350"/>
    </location>
</feature>
<dbReference type="SUPFAM" id="SSF47923">
    <property type="entry name" value="Ypt/Rab-GAP domain of gyp1p"/>
    <property type="match status" value="2"/>
</dbReference>
<feature type="region of interest" description="Disordered" evidence="2">
    <location>
        <begin position="97"/>
        <end position="322"/>
    </location>
</feature>
<evidence type="ECO:0000313" key="5">
    <source>
        <dbReference type="Proteomes" id="UP001391051"/>
    </source>
</evidence>
<dbReference type="Gene3D" id="1.10.8.270">
    <property type="entry name" value="putative rabgap domain of human tbc1 domain family member 14 like domains"/>
    <property type="match status" value="1"/>
</dbReference>
<feature type="compositionally biased region" description="Low complexity" evidence="2">
    <location>
        <begin position="171"/>
        <end position="188"/>
    </location>
</feature>
<dbReference type="InterPro" id="IPR050302">
    <property type="entry name" value="Rab_GAP_TBC_domain"/>
</dbReference>
<feature type="compositionally biased region" description="Polar residues" evidence="2">
    <location>
        <begin position="189"/>
        <end position="204"/>
    </location>
</feature>
<name>A0ABR1PS11_9PEZI</name>
<dbReference type="InterPro" id="IPR053949">
    <property type="entry name" value="SBE2/SBE22_M"/>
</dbReference>
<dbReference type="Gene3D" id="1.10.10.750">
    <property type="entry name" value="Ypt/Rab-GAP domain of gyp1p, domain 1"/>
    <property type="match status" value="1"/>
</dbReference>
<proteinExistence type="predicted"/>
<dbReference type="PANTHER" id="PTHR47219">
    <property type="entry name" value="RAB GTPASE-ACTIVATING PROTEIN 1-LIKE"/>
    <property type="match status" value="1"/>
</dbReference>
<dbReference type="Pfam" id="PF00566">
    <property type="entry name" value="RabGAP-TBC"/>
    <property type="match status" value="1"/>
</dbReference>
<feature type="compositionally biased region" description="Polar residues" evidence="2">
    <location>
        <begin position="1"/>
        <end position="10"/>
    </location>
</feature>
<accession>A0ABR1PS11</accession>